<dbReference type="GO" id="GO:0005737">
    <property type="term" value="C:cytoplasm"/>
    <property type="evidence" value="ECO:0007669"/>
    <property type="project" value="UniProtKB-SubCell"/>
</dbReference>
<comment type="subcellular location">
    <subcellularLocation>
        <location evidence="1">Cytoplasm</location>
    </subcellularLocation>
</comment>
<protein>
    <recommendedName>
        <fullName evidence="3">STM1-like N-terminal domain-containing protein</fullName>
    </recommendedName>
</protein>
<dbReference type="InterPro" id="IPR019084">
    <property type="entry name" value="STM1-like_N"/>
</dbReference>
<proteinExistence type="predicted"/>
<evidence type="ECO:0000256" key="1">
    <source>
        <dbReference type="ARBA" id="ARBA00004496"/>
    </source>
</evidence>
<accession>M8AZE5</accession>
<evidence type="ECO:0000256" key="2">
    <source>
        <dbReference type="ARBA" id="ARBA00022490"/>
    </source>
</evidence>
<sequence>MTTLNQFDLLGDIDNDDPSHLLAAAAAAAAKKALANKTEAAPAGKAGQTVAAAKLPTKPAPLAQAGEALRRSLHHHRHHAVMLSELIHYLAVLLDQEGADVAELNVC</sequence>
<keyword evidence="2" id="KW-0963">Cytoplasm</keyword>
<name>M8AZE5_AEGTA</name>
<evidence type="ECO:0000313" key="4">
    <source>
        <dbReference type="EnsemblPlants" id="EMT09867"/>
    </source>
</evidence>
<dbReference type="EnsemblPlants" id="EMT09867">
    <property type="protein sequence ID" value="EMT09867"/>
    <property type="gene ID" value="F775_43467"/>
</dbReference>
<evidence type="ECO:0000259" key="3">
    <source>
        <dbReference type="Pfam" id="PF09598"/>
    </source>
</evidence>
<feature type="domain" description="STM1-like N-terminal" evidence="3">
    <location>
        <begin position="1"/>
        <end position="68"/>
    </location>
</feature>
<dbReference type="AlphaFoldDB" id="M8AZE5"/>
<dbReference type="Pfam" id="PF09598">
    <property type="entry name" value="Stm1_N"/>
    <property type="match status" value="1"/>
</dbReference>
<organism evidence="4">
    <name type="scientific">Aegilops tauschii</name>
    <name type="common">Tausch's goatgrass</name>
    <name type="synonym">Aegilops squarrosa</name>
    <dbReference type="NCBI Taxonomy" id="37682"/>
    <lineage>
        <taxon>Eukaryota</taxon>
        <taxon>Viridiplantae</taxon>
        <taxon>Streptophyta</taxon>
        <taxon>Embryophyta</taxon>
        <taxon>Tracheophyta</taxon>
        <taxon>Spermatophyta</taxon>
        <taxon>Magnoliopsida</taxon>
        <taxon>Liliopsida</taxon>
        <taxon>Poales</taxon>
        <taxon>Poaceae</taxon>
        <taxon>BOP clade</taxon>
        <taxon>Pooideae</taxon>
        <taxon>Triticodae</taxon>
        <taxon>Triticeae</taxon>
        <taxon>Triticinae</taxon>
        <taxon>Aegilops</taxon>
    </lineage>
</organism>
<reference evidence="4" key="1">
    <citation type="submission" date="2015-06" db="UniProtKB">
        <authorList>
            <consortium name="EnsemblPlants"/>
        </authorList>
    </citation>
    <scope>IDENTIFICATION</scope>
</reference>